<comment type="caution">
    <text evidence="2">The sequence shown here is derived from an EMBL/GenBank/DDBJ whole genome shotgun (WGS) entry which is preliminary data.</text>
</comment>
<dbReference type="EMBL" id="BPQB01000002">
    <property type="protein sequence ID" value="GJE85412.1"/>
    <property type="molecule type" value="Genomic_DNA"/>
</dbReference>
<keyword evidence="3" id="KW-1185">Reference proteome</keyword>
<dbReference type="AlphaFoldDB" id="A0A9P3FZK6"/>
<dbReference type="Proteomes" id="UP000703269">
    <property type="component" value="Unassembled WGS sequence"/>
</dbReference>
<gene>
    <name evidence="2" type="ORF">PsYK624_014910</name>
</gene>
<feature type="compositionally biased region" description="Basic and acidic residues" evidence="1">
    <location>
        <begin position="1"/>
        <end position="16"/>
    </location>
</feature>
<evidence type="ECO:0000313" key="3">
    <source>
        <dbReference type="Proteomes" id="UP000703269"/>
    </source>
</evidence>
<name>A0A9P3FZK6_9APHY</name>
<proteinExistence type="predicted"/>
<feature type="compositionally biased region" description="Low complexity" evidence="1">
    <location>
        <begin position="35"/>
        <end position="60"/>
    </location>
</feature>
<dbReference type="OrthoDB" id="2803382at2759"/>
<organism evidence="2 3">
    <name type="scientific">Phanerochaete sordida</name>
    <dbReference type="NCBI Taxonomy" id="48140"/>
    <lineage>
        <taxon>Eukaryota</taxon>
        <taxon>Fungi</taxon>
        <taxon>Dikarya</taxon>
        <taxon>Basidiomycota</taxon>
        <taxon>Agaricomycotina</taxon>
        <taxon>Agaricomycetes</taxon>
        <taxon>Polyporales</taxon>
        <taxon>Phanerochaetaceae</taxon>
        <taxon>Phanerochaete</taxon>
    </lineage>
</organism>
<reference evidence="2 3" key="1">
    <citation type="submission" date="2021-08" db="EMBL/GenBank/DDBJ databases">
        <title>Draft Genome Sequence of Phanerochaete sordida strain YK-624.</title>
        <authorList>
            <person name="Mori T."/>
            <person name="Dohra H."/>
            <person name="Suzuki T."/>
            <person name="Kawagishi H."/>
            <person name="Hirai H."/>
        </authorList>
    </citation>
    <scope>NUCLEOTIDE SEQUENCE [LARGE SCALE GENOMIC DNA]</scope>
    <source>
        <strain evidence="2 3">YK-624</strain>
    </source>
</reference>
<evidence type="ECO:0000256" key="1">
    <source>
        <dbReference type="SAM" id="MobiDB-lite"/>
    </source>
</evidence>
<accession>A0A9P3FZK6</accession>
<feature type="region of interest" description="Disordered" evidence="1">
    <location>
        <begin position="1"/>
        <end position="151"/>
    </location>
</feature>
<evidence type="ECO:0000313" key="2">
    <source>
        <dbReference type="EMBL" id="GJE85412.1"/>
    </source>
</evidence>
<sequence>MDPKKAQKQDRTHEWVEQQSSMRYSPRAYDPPPASVAVSAPGSVSRTHSSSTTTFSEQSSAGPSTLRRRAPPSPSHTNSVPASPHEQRVLPFPQSPPGSGYPMVMQVAAPRVEAPRPTRPSLLKKRRPSIAEQVKSFGSSNAPWKRDEPTK</sequence>
<protein>
    <submittedName>
        <fullName evidence="2">Uncharacterized protein</fullName>
    </submittedName>
</protein>